<protein>
    <submittedName>
        <fullName evidence="1">Uncharacterized protein</fullName>
    </submittedName>
</protein>
<proteinExistence type="predicted"/>
<accession>A0A174QVB4</accession>
<organism evidence="1 2">
    <name type="scientific">Clostridium baratii</name>
    <dbReference type="NCBI Taxonomy" id="1561"/>
    <lineage>
        <taxon>Bacteria</taxon>
        <taxon>Bacillati</taxon>
        <taxon>Bacillota</taxon>
        <taxon>Clostridia</taxon>
        <taxon>Eubacteriales</taxon>
        <taxon>Clostridiaceae</taxon>
        <taxon>Clostridium</taxon>
    </lineage>
</organism>
<dbReference type="AlphaFoldDB" id="A0A174QVB4"/>
<dbReference type="EMBL" id="CZBO01000001">
    <property type="protein sequence ID" value="CUP74828.1"/>
    <property type="molecule type" value="Genomic_DNA"/>
</dbReference>
<gene>
    <name evidence="1" type="ORF">ERS852568_00647</name>
</gene>
<name>A0A174QVB4_9CLOT</name>
<evidence type="ECO:0000313" key="2">
    <source>
        <dbReference type="Proteomes" id="UP000095563"/>
    </source>
</evidence>
<evidence type="ECO:0000313" key="1">
    <source>
        <dbReference type="EMBL" id="CUP74828.1"/>
    </source>
</evidence>
<reference evidence="1 2" key="1">
    <citation type="submission" date="2015-09" db="EMBL/GenBank/DDBJ databases">
        <authorList>
            <consortium name="Pathogen Informatics"/>
        </authorList>
    </citation>
    <scope>NUCLEOTIDE SEQUENCE [LARGE SCALE GENOMIC DNA]</scope>
    <source>
        <strain evidence="1 2">2789STDY5834956</strain>
    </source>
</reference>
<sequence>MNFILVGVILFLIIKGVIDKRYYKFTINSLKYELERYKEMTDTLCKRGDNIND</sequence>
<dbReference type="RefSeq" id="WP_155499122.1">
    <property type="nucleotide sequence ID" value="NZ_CZBO01000001.1"/>
</dbReference>
<dbReference type="Proteomes" id="UP000095563">
    <property type="component" value="Unassembled WGS sequence"/>
</dbReference>